<feature type="compositionally biased region" description="Basic and acidic residues" evidence="10">
    <location>
        <begin position="103"/>
        <end position="118"/>
    </location>
</feature>
<comment type="similarity">
    <text evidence="2">Belongs to the Mediator complex subunit 26 family.</text>
</comment>
<dbReference type="Pfam" id="PF08711">
    <property type="entry name" value="Med26"/>
    <property type="match status" value="1"/>
</dbReference>
<evidence type="ECO:0000256" key="7">
    <source>
        <dbReference type="ARBA" id="ARBA00023242"/>
    </source>
</evidence>
<dbReference type="InterPro" id="IPR035441">
    <property type="entry name" value="TFIIS/LEDGF_dom_sf"/>
</dbReference>
<feature type="region of interest" description="Disordered" evidence="10">
    <location>
        <begin position="162"/>
        <end position="200"/>
    </location>
</feature>
<dbReference type="PANTHER" id="PTHR15201">
    <property type="entry name" value="CRSP70"/>
    <property type="match status" value="1"/>
</dbReference>
<keyword evidence="12" id="KW-1185">Reference proteome</keyword>
<gene>
    <name evidence="13" type="primary">LOC108558657</name>
</gene>
<evidence type="ECO:0000256" key="1">
    <source>
        <dbReference type="ARBA" id="ARBA00004123"/>
    </source>
</evidence>
<dbReference type="PROSITE" id="PS51319">
    <property type="entry name" value="TFIIS_N"/>
    <property type="match status" value="1"/>
</dbReference>
<name>A0ABM1M982_NICVS</name>
<evidence type="ECO:0000256" key="10">
    <source>
        <dbReference type="SAM" id="MobiDB-lite"/>
    </source>
</evidence>
<keyword evidence="7 9" id="KW-0539">Nucleus</keyword>
<reference evidence="13" key="1">
    <citation type="submission" date="2025-08" db="UniProtKB">
        <authorList>
            <consortium name="RefSeq"/>
        </authorList>
    </citation>
    <scope>IDENTIFICATION</scope>
    <source>
        <tissue evidence="13">Whole Larva</tissue>
    </source>
</reference>
<dbReference type="GeneID" id="108558657"/>
<feature type="domain" description="TFIIS N-terminal" evidence="11">
    <location>
        <begin position="7"/>
        <end position="84"/>
    </location>
</feature>
<evidence type="ECO:0000256" key="8">
    <source>
        <dbReference type="ARBA" id="ARBA00031968"/>
    </source>
</evidence>
<dbReference type="InterPro" id="IPR017923">
    <property type="entry name" value="TFIIS_N"/>
</dbReference>
<evidence type="ECO:0000259" key="11">
    <source>
        <dbReference type="PROSITE" id="PS51319"/>
    </source>
</evidence>
<evidence type="ECO:0000256" key="2">
    <source>
        <dbReference type="ARBA" id="ARBA00009681"/>
    </source>
</evidence>
<evidence type="ECO:0000256" key="9">
    <source>
        <dbReference type="PROSITE-ProRule" id="PRU00649"/>
    </source>
</evidence>
<dbReference type="InterPro" id="IPR003617">
    <property type="entry name" value="TFIIS/CRSP70_N_sub"/>
</dbReference>
<sequence>MQNNVTELTQKLLRALDNKYNVTDMAIVIEVITQLENISITKELLETTRLGKHINELRRKCNDGSLAKRLKELLKKWRSKVLPTPATQPITTPPVDTNGQLKASEHHQVQENRKRLAKEMGGNNTSKRARINGINEYDYSDNSNSSFKDTLTTKNVILINSDSNSSIPDIKNEPLLEEQQPKKRGRKKGSKNHKSLLDEAETSFMSKMVVSRGNAKVKTTQELIASLQNKSTSAPAPPVASSTTSSPAKNLEDWNERAAKLTERVSFIDQKLNASANRIKKKTKNNRNVLESGVVTNHHTKIEQIRPESPDEDEIVVVDEPETATVTAPQPDPSPFMIPTTMTPSLSEAEALSRLPPIDTSCLYDYEEEPCTCSVEPTPIEDPDCSARSHLQHRYRLLDVDSDRIHDLHSQYQDDVNGNFSSEKKPDLADSGDKIVPTFYELSPKQVDRNSVCENFKKYSISDSADAVGGESSSNARTGMFREYHEVLDRPSYNGDVLRILPYVVID</sequence>
<protein>
    <recommendedName>
        <fullName evidence="3">Mediator of RNA polymerase II transcription subunit 26</fullName>
    </recommendedName>
    <alternativeName>
        <fullName evidence="8">Mediator complex subunit 26</fullName>
    </alternativeName>
</protein>
<feature type="compositionally biased region" description="Low complexity" evidence="10">
    <location>
        <begin position="231"/>
        <end position="248"/>
    </location>
</feature>
<feature type="region of interest" description="Disordered" evidence="10">
    <location>
        <begin position="228"/>
        <end position="251"/>
    </location>
</feature>
<dbReference type="PANTHER" id="PTHR15201:SF1">
    <property type="entry name" value="MEDIATOR OF RNA POLYMERASE II TRANSCRIPTION SUBUNIT 26"/>
    <property type="match status" value="1"/>
</dbReference>
<dbReference type="Proteomes" id="UP000695000">
    <property type="component" value="Unplaced"/>
</dbReference>
<keyword evidence="6" id="KW-0804">Transcription</keyword>
<proteinExistence type="inferred from homology"/>
<dbReference type="Gene3D" id="1.20.930.10">
    <property type="entry name" value="Conserved domain common to transcription factors TFIIS, elongin A, CRSP70"/>
    <property type="match status" value="1"/>
</dbReference>
<evidence type="ECO:0000256" key="6">
    <source>
        <dbReference type="ARBA" id="ARBA00023163"/>
    </source>
</evidence>
<evidence type="ECO:0000256" key="5">
    <source>
        <dbReference type="ARBA" id="ARBA00023159"/>
    </source>
</evidence>
<dbReference type="InterPro" id="IPR042376">
    <property type="entry name" value="MED26"/>
</dbReference>
<evidence type="ECO:0000256" key="3">
    <source>
        <dbReference type="ARBA" id="ARBA00019686"/>
    </source>
</evidence>
<dbReference type="RefSeq" id="XP_017771132.1">
    <property type="nucleotide sequence ID" value="XM_017915643.1"/>
</dbReference>
<accession>A0ABM1M982</accession>
<evidence type="ECO:0000313" key="13">
    <source>
        <dbReference type="RefSeq" id="XP_017771132.1"/>
    </source>
</evidence>
<dbReference type="SUPFAM" id="SSF47676">
    <property type="entry name" value="Conserved domain common to transcription factors TFIIS, elongin A, CRSP70"/>
    <property type="match status" value="1"/>
</dbReference>
<organism evidence="12 13">
    <name type="scientific">Nicrophorus vespilloides</name>
    <name type="common">Boreal carrion beetle</name>
    <dbReference type="NCBI Taxonomy" id="110193"/>
    <lineage>
        <taxon>Eukaryota</taxon>
        <taxon>Metazoa</taxon>
        <taxon>Ecdysozoa</taxon>
        <taxon>Arthropoda</taxon>
        <taxon>Hexapoda</taxon>
        <taxon>Insecta</taxon>
        <taxon>Pterygota</taxon>
        <taxon>Neoptera</taxon>
        <taxon>Endopterygota</taxon>
        <taxon>Coleoptera</taxon>
        <taxon>Polyphaga</taxon>
        <taxon>Staphyliniformia</taxon>
        <taxon>Silphidae</taxon>
        <taxon>Nicrophorinae</taxon>
        <taxon>Nicrophorus</taxon>
    </lineage>
</organism>
<comment type="subcellular location">
    <subcellularLocation>
        <location evidence="1 9">Nucleus</location>
    </subcellularLocation>
</comment>
<dbReference type="SMART" id="SM00509">
    <property type="entry name" value="TFS2N"/>
    <property type="match status" value="1"/>
</dbReference>
<feature type="region of interest" description="Disordered" evidence="10">
    <location>
        <begin position="84"/>
        <end position="129"/>
    </location>
</feature>
<feature type="compositionally biased region" description="Low complexity" evidence="10">
    <location>
        <begin position="84"/>
        <end position="94"/>
    </location>
</feature>
<feature type="compositionally biased region" description="Basic residues" evidence="10">
    <location>
        <begin position="182"/>
        <end position="194"/>
    </location>
</feature>
<keyword evidence="4" id="KW-0805">Transcription regulation</keyword>
<dbReference type="CDD" id="cd00183">
    <property type="entry name" value="TFIIS_I"/>
    <property type="match status" value="1"/>
</dbReference>
<evidence type="ECO:0000313" key="12">
    <source>
        <dbReference type="Proteomes" id="UP000695000"/>
    </source>
</evidence>
<evidence type="ECO:0000256" key="4">
    <source>
        <dbReference type="ARBA" id="ARBA00023015"/>
    </source>
</evidence>
<keyword evidence="5" id="KW-0010">Activator</keyword>